<gene>
    <name evidence="3" type="ORF">KIN20_003593</name>
</gene>
<evidence type="ECO:0000313" key="3">
    <source>
        <dbReference type="EMBL" id="KAJ1348317.1"/>
    </source>
</evidence>
<protein>
    <submittedName>
        <fullName evidence="3">Uncharacterized protein</fullName>
    </submittedName>
</protein>
<reference evidence="3" key="1">
    <citation type="submission" date="2021-06" db="EMBL/GenBank/DDBJ databases">
        <title>Parelaphostrongylus tenuis whole genome reference sequence.</title>
        <authorList>
            <person name="Garwood T.J."/>
            <person name="Larsen P.A."/>
            <person name="Fountain-Jones N.M."/>
            <person name="Garbe J.R."/>
            <person name="Macchietto M.G."/>
            <person name="Kania S.A."/>
            <person name="Gerhold R.W."/>
            <person name="Richards J.E."/>
            <person name="Wolf T.M."/>
        </authorList>
    </citation>
    <scope>NUCLEOTIDE SEQUENCE</scope>
    <source>
        <strain evidence="3">MNPRO001-30</strain>
        <tissue evidence="3">Meninges</tissue>
    </source>
</reference>
<feature type="compositionally biased region" description="Basic and acidic residues" evidence="1">
    <location>
        <begin position="269"/>
        <end position="278"/>
    </location>
</feature>
<comment type="caution">
    <text evidence="3">The sequence shown here is derived from an EMBL/GenBank/DDBJ whole genome shotgun (WGS) entry which is preliminary data.</text>
</comment>
<dbReference type="EMBL" id="JAHQIW010000480">
    <property type="protein sequence ID" value="KAJ1348317.1"/>
    <property type="molecule type" value="Genomic_DNA"/>
</dbReference>
<dbReference type="Proteomes" id="UP001196413">
    <property type="component" value="Unassembled WGS sequence"/>
</dbReference>
<feature type="chain" id="PRO_5042072805" evidence="2">
    <location>
        <begin position="24"/>
        <end position="353"/>
    </location>
</feature>
<sequence>MPSATLFLHFSLLAGVLLPTVYGYSRKLRRSDVVEQKSTIPLEPEAMNSDLPPLPLNFDDQDYIYMSLDDPRVGTEDAEGNVLVPVDENGAILPGYEHLIRPVLVHENGDSERVQGDAYAASSKDFKLSSSAMTTDDPKEEASDLEDIIYDEKDSKAFISELPFTRDYVDSIENNVSKNAQLVSVRLKSSGLDETIKSEDENDNSGIEGMVDLARSNQNELGGTESKAPKENKQHELSAAKRIHLLADSSEMQQLVKALELDDKDEVDTDSKTSESKESWNNNQNLLHAVEEVAKLLPTDTDDIDNDDESVRNLLHVARNNLELNMKQEEFRSESALLSTTLSICVFTTILFF</sequence>
<feature type="signal peptide" evidence="2">
    <location>
        <begin position="1"/>
        <end position="23"/>
    </location>
</feature>
<keyword evidence="4" id="KW-1185">Reference proteome</keyword>
<name>A0AAD5LX06_PARTN</name>
<proteinExistence type="predicted"/>
<accession>A0AAD5LX06</accession>
<evidence type="ECO:0000256" key="2">
    <source>
        <dbReference type="SAM" id="SignalP"/>
    </source>
</evidence>
<keyword evidence="2" id="KW-0732">Signal</keyword>
<feature type="region of interest" description="Disordered" evidence="1">
    <location>
        <begin position="259"/>
        <end position="280"/>
    </location>
</feature>
<dbReference type="AlphaFoldDB" id="A0AAD5LX06"/>
<evidence type="ECO:0000313" key="4">
    <source>
        <dbReference type="Proteomes" id="UP001196413"/>
    </source>
</evidence>
<evidence type="ECO:0000256" key="1">
    <source>
        <dbReference type="SAM" id="MobiDB-lite"/>
    </source>
</evidence>
<organism evidence="3 4">
    <name type="scientific">Parelaphostrongylus tenuis</name>
    <name type="common">Meningeal worm</name>
    <dbReference type="NCBI Taxonomy" id="148309"/>
    <lineage>
        <taxon>Eukaryota</taxon>
        <taxon>Metazoa</taxon>
        <taxon>Ecdysozoa</taxon>
        <taxon>Nematoda</taxon>
        <taxon>Chromadorea</taxon>
        <taxon>Rhabditida</taxon>
        <taxon>Rhabditina</taxon>
        <taxon>Rhabditomorpha</taxon>
        <taxon>Strongyloidea</taxon>
        <taxon>Metastrongylidae</taxon>
        <taxon>Parelaphostrongylus</taxon>
    </lineage>
</organism>